<dbReference type="CDD" id="cd01324">
    <property type="entry name" value="cbb3_Oxidase_CcoQ"/>
    <property type="match status" value="1"/>
</dbReference>
<reference evidence="3 4" key="1">
    <citation type="submission" date="2021-06" db="EMBL/GenBank/DDBJ databases">
        <title>Rhodobacteraceae bacterium strain HSP-20.</title>
        <authorList>
            <person name="Chen W.-M."/>
        </authorList>
    </citation>
    <scope>NUCLEOTIDE SEQUENCE [LARGE SCALE GENOMIC DNA]</scope>
    <source>
        <strain evidence="3 4">HSP-20</strain>
    </source>
</reference>
<evidence type="ECO:0000313" key="4">
    <source>
        <dbReference type="Proteomes" id="UP000731907"/>
    </source>
</evidence>
<name>A0ABS6J0X2_9RHOB</name>
<keyword evidence="2" id="KW-0472">Membrane</keyword>
<dbReference type="Proteomes" id="UP000731907">
    <property type="component" value="Unassembled WGS sequence"/>
</dbReference>
<keyword evidence="2" id="KW-1133">Transmembrane helix</keyword>
<dbReference type="InterPro" id="IPR008621">
    <property type="entry name" value="Cbb3-typ_cyt_oxidase_comp"/>
</dbReference>
<protein>
    <submittedName>
        <fullName evidence="3">Cbb3-type cytochrome c oxidase subunit 3</fullName>
    </submittedName>
</protein>
<organism evidence="3 4">
    <name type="scientific">Paragemmobacter amnigenus</name>
    <dbReference type="NCBI Taxonomy" id="2852097"/>
    <lineage>
        <taxon>Bacteria</taxon>
        <taxon>Pseudomonadati</taxon>
        <taxon>Pseudomonadota</taxon>
        <taxon>Alphaproteobacteria</taxon>
        <taxon>Rhodobacterales</taxon>
        <taxon>Paracoccaceae</taxon>
        <taxon>Paragemmobacter</taxon>
    </lineage>
</organism>
<gene>
    <name evidence="3" type="ORF">GU927_005900</name>
</gene>
<feature type="transmembrane region" description="Helical" evidence="2">
    <location>
        <begin position="13"/>
        <end position="31"/>
    </location>
</feature>
<feature type="region of interest" description="Disordered" evidence="1">
    <location>
        <begin position="49"/>
        <end position="72"/>
    </location>
</feature>
<comment type="caution">
    <text evidence="3">The sequence shown here is derived from an EMBL/GenBank/DDBJ whole genome shotgun (WGS) entry which is preliminary data.</text>
</comment>
<dbReference type="RefSeq" id="WP_161761413.1">
    <property type="nucleotide sequence ID" value="NZ_JAAATX020000003.1"/>
</dbReference>
<keyword evidence="4" id="KW-1185">Reference proteome</keyword>
<evidence type="ECO:0000256" key="2">
    <source>
        <dbReference type="SAM" id="Phobius"/>
    </source>
</evidence>
<dbReference type="EMBL" id="JAAATX020000003">
    <property type="protein sequence ID" value="MBU9697378.1"/>
    <property type="molecule type" value="Genomic_DNA"/>
</dbReference>
<evidence type="ECO:0000313" key="3">
    <source>
        <dbReference type="EMBL" id="MBU9697378.1"/>
    </source>
</evidence>
<keyword evidence="2" id="KW-0812">Transmembrane</keyword>
<accession>A0ABS6J0X2</accession>
<dbReference type="Pfam" id="PF05545">
    <property type="entry name" value="FixQ"/>
    <property type="match status" value="1"/>
</dbReference>
<proteinExistence type="predicted"/>
<sequence>MDTYGLLREFADSWALVALTLIFLGVVFWAWRPGSTRLHEDAAKSIFRNDTKPAGDAGRGLSRAPARGQKEA</sequence>
<evidence type="ECO:0000256" key="1">
    <source>
        <dbReference type="SAM" id="MobiDB-lite"/>
    </source>
</evidence>